<dbReference type="GO" id="GO:0046872">
    <property type="term" value="F:metal ion binding"/>
    <property type="evidence" value="ECO:0007669"/>
    <property type="project" value="UniProtKB-KW"/>
</dbReference>
<keyword evidence="4 6" id="KW-0472">Membrane</keyword>
<reference evidence="8 9" key="1">
    <citation type="submission" date="2015-07" db="EMBL/GenBank/DDBJ databases">
        <title>Draft Genome Sequence of Malassezia furfur CBS1878 and Malassezia pachydermatis CBS1879.</title>
        <authorList>
            <person name="Triana S."/>
            <person name="Ohm R."/>
            <person name="Gonzalez A."/>
            <person name="DeCock H."/>
            <person name="Restrepo S."/>
            <person name="Celis A."/>
        </authorList>
    </citation>
    <scope>NUCLEOTIDE SEQUENCE [LARGE SCALE GENOMIC DNA]</scope>
    <source>
        <strain evidence="8 9">CBS 1879</strain>
    </source>
</reference>
<gene>
    <name evidence="8" type="ORF">Malapachy_2271</name>
</gene>
<dbReference type="GeneID" id="28728638"/>
<feature type="transmembrane region" description="Helical" evidence="6">
    <location>
        <begin position="566"/>
        <end position="585"/>
    </location>
</feature>
<dbReference type="VEuPathDB" id="FungiDB:Malapachy_2271"/>
<evidence type="ECO:0000256" key="2">
    <source>
        <dbReference type="ARBA" id="ARBA00022692"/>
    </source>
</evidence>
<dbReference type="InterPro" id="IPR001763">
    <property type="entry name" value="Rhodanese-like_dom"/>
</dbReference>
<comment type="caution">
    <text evidence="8">The sequence shown here is derived from an EMBL/GenBank/DDBJ whole genome shotgun (WGS) entry which is preliminary data.</text>
</comment>
<proteinExistence type="predicted"/>
<feature type="transmembrane region" description="Helical" evidence="6">
    <location>
        <begin position="628"/>
        <end position="648"/>
    </location>
</feature>
<keyword evidence="3 6" id="KW-1133">Transmembrane helix</keyword>
<evidence type="ECO:0000256" key="5">
    <source>
        <dbReference type="PIRSR" id="PIRSR604254-1"/>
    </source>
</evidence>
<dbReference type="EMBL" id="LGAV01000002">
    <property type="protein sequence ID" value="KOS15261.1"/>
    <property type="molecule type" value="Genomic_DNA"/>
</dbReference>
<feature type="binding site" evidence="5">
    <location>
        <position position="670"/>
    </location>
    <ligand>
        <name>Zn(2+)</name>
        <dbReference type="ChEBI" id="CHEBI:29105"/>
    </ligand>
</feature>
<sequence>MSFSPPYKYIDADALAAMLKKRKAAPHTVAVVDVRDDDYEGGHIVGAFHSPSSTFLDKVNTLLEPLQPYDRVVFHCALSQQRGPKAARIYREIRDAAIEAGRFHHAAQEVLVLRDGFGYFGPKYKHDPTLVEDWDEEAWQYSDFILDGMAPDETVPEKAVSSSVHAKDDMCLHERPSLRRRRSVGHEDDAGDVSFSDSASTFSVVESLDLEPSLPYWLAYVRARMSEYAEDMERLVHTHHANRMGLLVPLEHIEARLGAAYAAVMRYAHEIPSPSTLEWMDRMPSRQDVVTSVYAMMHDWERRASTFHPSLFSNGTMSAPEWATNMPSTAAHLSEEVQRRVTYIREHVNQLTLQSLIDKSSEIAHEAQVLSGQMYPSDLIHRFEEKLEYVREHGRQAGAQIAHAVHDVEDALYHAALQLANGGRELISYHALPELWRNNDFIITGYRFIPVKNWKSLLYSMFQVHNETGNIHTHVAGLILVAALFWFTGVLDQHTTAMDRWIQTIYLLAAAKCLICSVTWHVMAGCSDLDWFLCFACLDYTGISWLVAASLETLVYNGFYCQPDLVAIYTVGVVALGLTMAILPWQPWFNDLKYRTIRISLFILMAMMGIVPFVHGGFLHGFGPMMRFFAPIIPSELSYIVGVIVYGFRFPERFAPGRFDIVGHSHQLWHIAIVLAIYFHYRAILLFHENRFEYSCAAGYTSSAWAQFFSHELHDIPRRVGAALLSGTSSVI</sequence>
<dbReference type="RefSeq" id="XP_017992893.1">
    <property type="nucleotide sequence ID" value="XM_018136763.1"/>
</dbReference>
<keyword evidence="8" id="KW-0675">Receptor</keyword>
<dbReference type="PANTHER" id="PTHR20855">
    <property type="entry name" value="ADIPOR/PROGESTIN RECEPTOR-RELATED"/>
    <property type="match status" value="1"/>
</dbReference>
<dbReference type="SMART" id="SM00450">
    <property type="entry name" value="RHOD"/>
    <property type="match status" value="1"/>
</dbReference>
<organism evidence="8 9">
    <name type="scientific">Malassezia pachydermatis</name>
    <dbReference type="NCBI Taxonomy" id="77020"/>
    <lineage>
        <taxon>Eukaryota</taxon>
        <taxon>Fungi</taxon>
        <taxon>Dikarya</taxon>
        <taxon>Basidiomycota</taxon>
        <taxon>Ustilaginomycotina</taxon>
        <taxon>Malasseziomycetes</taxon>
        <taxon>Malasseziales</taxon>
        <taxon>Malasseziaceae</taxon>
        <taxon>Malassezia</taxon>
    </lineage>
</organism>
<feature type="transmembrane region" description="Helical" evidence="6">
    <location>
        <begin position="504"/>
        <end position="523"/>
    </location>
</feature>
<feature type="domain" description="Rhodanese" evidence="7">
    <location>
        <begin position="25"/>
        <end position="125"/>
    </location>
</feature>
<evidence type="ECO:0000259" key="7">
    <source>
        <dbReference type="PROSITE" id="PS50206"/>
    </source>
</evidence>
<dbReference type="InterPro" id="IPR004254">
    <property type="entry name" value="AdipoR/HlyIII-related"/>
</dbReference>
<dbReference type="AlphaFoldDB" id="A0A0M8MX25"/>
<dbReference type="Proteomes" id="UP000037751">
    <property type="component" value="Unassembled WGS sequence"/>
</dbReference>
<dbReference type="PROSITE" id="PS50206">
    <property type="entry name" value="RHODANESE_3"/>
    <property type="match status" value="1"/>
</dbReference>
<feature type="transmembrane region" description="Helical" evidence="6">
    <location>
        <begin position="597"/>
        <end position="616"/>
    </location>
</feature>
<feature type="binding site" evidence="5">
    <location>
        <position position="521"/>
    </location>
    <ligand>
        <name>Zn(2+)</name>
        <dbReference type="ChEBI" id="CHEBI:29105"/>
    </ligand>
</feature>
<comment type="subcellular location">
    <subcellularLocation>
        <location evidence="1">Membrane</location>
        <topology evidence="1">Multi-pass membrane protein</topology>
    </subcellularLocation>
</comment>
<keyword evidence="5" id="KW-0479">Metal-binding</keyword>
<evidence type="ECO:0000256" key="1">
    <source>
        <dbReference type="ARBA" id="ARBA00004141"/>
    </source>
</evidence>
<dbReference type="Pfam" id="PF03006">
    <property type="entry name" value="HlyIII"/>
    <property type="match status" value="1"/>
</dbReference>
<dbReference type="OrthoDB" id="5585746at2759"/>
<protein>
    <submittedName>
        <fullName evidence="8">Adiponectin receptor protein</fullName>
    </submittedName>
</protein>
<dbReference type="GO" id="GO:0038023">
    <property type="term" value="F:signaling receptor activity"/>
    <property type="evidence" value="ECO:0007669"/>
    <property type="project" value="TreeGrafter"/>
</dbReference>
<feature type="binding site" evidence="5">
    <location>
        <position position="666"/>
    </location>
    <ligand>
        <name>Zn(2+)</name>
        <dbReference type="ChEBI" id="CHEBI:29105"/>
    </ligand>
</feature>
<dbReference type="GO" id="GO:0006882">
    <property type="term" value="P:intracellular zinc ion homeostasis"/>
    <property type="evidence" value="ECO:0007669"/>
    <property type="project" value="TreeGrafter"/>
</dbReference>
<feature type="transmembrane region" description="Helical" evidence="6">
    <location>
        <begin position="471"/>
        <end position="492"/>
    </location>
</feature>
<evidence type="ECO:0000256" key="6">
    <source>
        <dbReference type="SAM" id="Phobius"/>
    </source>
</evidence>
<dbReference type="InterPro" id="IPR036873">
    <property type="entry name" value="Rhodanese-like_dom_sf"/>
</dbReference>
<keyword evidence="5" id="KW-0862">Zinc</keyword>
<feature type="transmembrane region" description="Helical" evidence="6">
    <location>
        <begin position="529"/>
        <end position="554"/>
    </location>
</feature>
<evidence type="ECO:0000313" key="9">
    <source>
        <dbReference type="Proteomes" id="UP000037751"/>
    </source>
</evidence>
<name>A0A0M8MX25_9BASI</name>
<dbReference type="SUPFAM" id="SSF52821">
    <property type="entry name" value="Rhodanese/Cell cycle control phosphatase"/>
    <property type="match status" value="1"/>
</dbReference>
<evidence type="ECO:0000313" key="8">
    <source>
        <dbReference type="EMBL" id="KOS15261.1"/>
    </source>
</evidence>
<accession>A0A0M8MX25</accession>
<dbReference type="Pfam" id="PF00581">
    <property type="entry name" value="Rhodanese"/>
    <property type="match status" value="1"/>
</dbReference>
<dbReference type="PANTHER" id="PTHR20855:SF97">
    <property type="entry name" value="ADIPOR-LIKE RECEPTOR IZH3-RELATED"/>
    <property type="match status" value="1"/>
</dbReference>
<dbReference type="STRING" id="77020.A0A0M8MX25"/>
<dbReference type="GO" id="GO:0016020">
    <property type="term" value="C:membrane"/>
    <property type="evidence" value="ECO:0007669"/>
    <property type="project" value="UniProtKB-SubCell"/>
</dbReference>
<evidence type="ECO:0000256" key="3">
    <source>
        <dbReference type="ARBA" id="ARBA00022989"/>
    </source>
</evidence>
<feature type="transmembrane region" description="Helical" evidence="6">
    <location>
        <begin position="668"/>
        <end position="687"/>
    </location>
</feature>
<keyword evidence="2 6" id="KW-0812">Transmembrane</keyword>
<evidence type="ECO:0000256" key="4">
    <source>
        <dbReference type="ARBA" id="ARBA00023136"/>
    </source>
</evidence>
<keyword evidence="9" id="KW-1185">Reference proteome</keyword>
<dbReference type="Gene3D" id="3.40.250.10">
    <property type="entry name" value="Rhodanese-like domain"/>
    <property type="match status" value="1"/>
</dbReference>